<dbReference type="EMBL" id="CBLY010000004">
    <property type="protein sequence ID" value="CDG33395.1"/>
    <property type="molecule type" value="Genomic_DNA"/>
</dbReference>
<evidence type="ECO:0000313" key="2">
    <source>
        <dbReference type="Proteomes" id="UP000027590"/>
    </source>
</evidence>
<comment type="caution">
    <text evidence="1">The sequence shown here is derived from an EMBL/GenBank/DDBJ whole genome shotgun (WGS) entry which is preliminary data.</text>
</comment>
<reference evidence="1 2" key="1">
    <citation type="journal article" date="2014" name="Genome Biol. Evol.">
        <title>Acetic acid bacteria genomes reveal functional traits for adaptation to life in insect guts.</title>
        <authorList>
            <person name="Chouaia B."/>
            <person name="Gaiarsa S."/>
            <person name="Crotti E."/>
            <person name="Comandatore F."/>
            <person name="Degli Esposti M."/>
            <person name="Ricci I."/>
            <person name="Alma A."/>
            <person name="Favia G."/>
            <person name="Bandi C."/>
            <person name="Daffonchio D."/>
        </authorList>
    </citation>
    <scope>NUCLEOTIDE SEQUENCE [LARGE SCALE GENOMIC DNA]</scope>
    <source>
        <strain evidence="2">AM169</strain>
    </source>
</reference>
<evidence type="ECO:0000313" key="1">
    <source>
        <dbReference type="EMBL" id="CDG33395.1"/>
    </source>
</evidence>
<accession>A0A7U7J0C9</accession>
<reference evidence="1 2" key="2">
    <citation type="journal article" date="2014" name="PLoS ONE">
        <title>Evolution of mitochondria reconstructed from the energy metabolism of living bacteria.</title>
        <authorList>
            <person name="Degli Esposti M."/>
            <person name="Chouaia B."/>
            <person name="Comandatore F."/>
            <person name="Crotti E."/>
            <person name="Sassera D."/>
            <person name="Lievens P.M."/>
            <person name="Daffonchio D."/>
            <person name="Bandi C."/>
        </authorList>
    </citation>
    <scope>NUCLEOTIDE SEQUENCE [LARGE SCALE GENOMIC DNA]</scope>
    <source>
        <strain evidence="2">AM169</strain>
    </source>
</reference>
<dbReference type="AlphaFoldDB" id="A0A7U7J0C9"/>
<proteinExistence type="predicted"/>
<name>A0A7U7J0C9_9PROT</name>
<gene>
    <name evidence="1" type="ORF">SACS_0657</name>
</gene>
<dbReference type="InterPro" id="IPR010287">
    <property type="entry name" value="DUF892_YciF-like"/>
</dbReference>
<dbReference type="Pfam" id="PF05974">
    <property type="entry name" value="DUF892"/>
    <property type="match status" value="1"/>
</dbReference>
<organism evidence="1 2">
    <name type="scientific">Parasaccharibacter apium</name>
    <dbReference type="NCBI Taxonomy" id="1510841"/>
    <lineage>
        <taxon>Bacteria</taxon>
        <taxon>Pseudomonadati</taxon>
        <taxon>Pseudomonadota</taxon>
        <taxon>Alphaproteobacteria</taxon>
        <taxon>Acetobacterales</taxon>
        <taxon>Acetobacteraceae</taxon>
        <taxon>Parasaccharibacter</taxon>
    </lineage>
</organism>
<protein>
    <recommendedName>
        <fullName evidence="3">DUF892 domain-containing protein</fullName>
    </recommendedName>
</protein>
<dbReference type="Proteomes" id="UP000027590">
    <property type="component" value="Unassembled WGS sequence"/>
</dbReference>
<sequence>MPSAEGQGTHEGFLPLFVMETDVPRHPAEQPSIRRTYRDRLHAHLVLTGTLRESLLELLSRPAAPPPLQHWITTILDQNREQERQVAHLLRTHGEKPRNDSDTLSGLLDTVVTCFPSGDVPVHLLGVMLDIAGCIARLRTSLALLLLLAEKLSLTEDAAILTELRQNSRNASRSLKEVLPALLTDED</sequence>
<evidence type="ECO:0008006" key="3">
    <source>
        <dbReference type="Google" id="ProtNLM"/>
    </source>
</evidence>